<protein>
    <submittedName>
        <fullName evidence="1">Uncharacterized protein</fullName>
    </submittedName>
</protein>
<organism evidence="1">
    <name type="scientific">Oryza punctata</name>
    <name type="common">Red rice</name>
    <dbReference type="NCBI Taxonomy" id="4537"/>
    <lineage>
        <taxon>Eukaryota</taxon>
        <taxon>Viridiplantae</taxon>
        <taxon>Streptophyta</taxon>
        <taxon>Embryophyta</taxon>
        <taxon>Tracheophyta</taxon>
        <taxon>Spermatophyta</taxon>
        <taxon>Magnoliopsida</taxon>
        <taxon>Liliopsida</taxon>
        <taxon>Poales</taxon>
        <taxon>Poaceae</taxon>
        <taxon>BOP clade</taxon>
        <taxon>Oryzoideae</taxon>
        <taxon>Oryzeae</taxon>
        <taxon>Oryzinae</taxon>
        <taxon>Oryza</taxon>
    </lineage>
</organism>
<dbReference type="Proteomes" id="UP000026962">
    <property type="component" value="Chromosome 3"/>
</dbReference>
<dbReference type="EnsemblPlants" id="OPUNC03G05280.1">
    <property type="protein sequence ID" value="OPUNC03G05280.1"/>
    <property type="gene ID" value="OPUNC03G05280"/>
</dbReference>
<keyword evidence="2" id="KW-1185">Reference proteome</keyword>
<dbReference type="Gramene" id="OPUNC03G05280.1">
    <property type="protein sequence ID" value="OPUNC03G05280.1"/>
    <property type="gene ID" value="OPUNC03G05280"/>
</dbReference>
<proteinExistence type="predicted"/>
<accession>A0A0E0K9G0</accession>
<name>A0A0E0K9G0_ORYPU</name>
<evidence type="ECO:0000313" key="2">
    <source>
        <dbReference type="Proteomes" id="UP000026962"/>
    </source>
</evidence>
<sequence length="60" mass="6970">MTEVELLTMFQEVAIVDEVTMNKDKASWICRPRSGLVTLKLLPWLVLAWYLGTKVWYLGI</sequence>
<reference evidence="1" key="2">
    <citation type="submission" date="2018-05" db="EMBL/GenBank/DDBJ databases">
        <title>OpunRS2 (Oryza punctata Reference Sequence Version 2).</title>
        <authorList>
            <person name="Zhang J."/>
            <person name="Kudrna D."/>
            <person name="Lee S."/>
            <person name="Talag J."/>
            <person name="Welchert J."/>
            <person name="Wing R.A."/>
        </authorList>
    </citation>
    <scope>NUCLEOTIDE SEQUENCE [LARGE SCALE GENOMIC DNA]</scope>
</reference>
<evidence type="ECO:0000313" key="1">
    <source>
        <dbReference type="EnsemblPlants" id="OPUNC03G05280.1"/>
    </source>
</evidence>
<dbReference type="AlphaFoldDB" id="A0A0E0K9G0"/>
<dbReference type="HOGENOM" id="CLU_2945759_0_0_1"/>
<reference evidence="1" key="1">
    <citation type="submission" date="2015-04" db="UniProtKB">
        <authorList>
            <consortium name="EnsemblPlants"/>
        </authorList>
    </citation>
    <scope>IDENTIFICATION</scope>
</reference>